<sequence length="651" mass="74018">MNNLKINSEATLIKVNNKYNLISKTYKDCAEKPEHMDEKEHRLPKLKIALANADQTKSNCSVINVVNDFSKVRSPIIDRNSTEFFTGLKETPSPIRHNRPIMGRAALLKKANIEPNDSQIVHELITDKYNGVLNYYFDRMYQRRLSKTEGSEDDYSDTVFSSPNYSPLSVSSISTTNSTFPDEKSGFSYPNSAVSTEKMDFRFIRSTDDMNIETTVEDIEDSSMNLTDAGNEKTTALPENPTADNGLSDNPLLENLMRELSIQNEIMFQVSKALNFCRTTKEFESSKELIEAEKILLVTSCMKEALINEIQNMEDETYERKDDHRSCGQVNISNLKFPSKDCDKIDTHTHRDFTERFVVILTCGTVVLASDVVVADEYGDVNINKNFRFTKLPTDFDISVCIYSMRVANKLHASQKLSKKTGKTLARLNACRTKVSKRPVASPQKKYSPICTTKSQKKHKVLNAVSYIKPSSFTLWGKCEIRSPELSKARQGNSPGIATLKMNNTPLCSSLSGMFSVNIKSEVELYNRMSGFLTIGLDNEHGCTIWNTRWCVLEGYNFRYWNYPSEETTTSPLGSVDLSNCVEQLICPADRSLCARPRTLMLPIRHDQSIKKYLLSTDEFSDMKLWEKELNYVVCVLRIWNCINSTNFKND</sequence>
<dbReference type="InterPro" id="IPR001849">
    <property type="entry name" value="PH_domain"/>
</dbReference>
<feature type="region of interest" description="Disordered" evidence="1">
    <location>
        <begin position="228"/>
        <end position="247"/>
    </location>
</feature>
<dbReference type="SUPFAM" id="SSF50729">
    <property type="entry name" value="PH domain-like"/>
    <property type="match status" value="1"/>
</dbReference>
<feature type="compositionally biased region" description="Low complexity" evidence="1">
    <location>
        <begin position="165"/>
        <end position="174"/>
    </location>
</feature>
<evidence type="ECO:0000313" key="3">
    <source>
        <dbReference type="EMBL" id="KAJ8941352.1"/>
    </source>
</evidence>
<reference evidence="3" key="1">
    <citation type="journal article" date="2023" name="Insect Mol. Biol.">
        <title>Genome sequencing provides insights into the evolution of gene families encoding plant cell wall-degrading enzymes in longhorned beetles.</title>
        <authorList>
            <person name="Shin N.R."/>
            <person name="Okamura Y."/>
            <person name="Kirsch R."/>
            <person name="Pauchet Y."/>
        </authorList>
    </citation>
    <scope>NUCLEOTIDE SEQUENCE</scope>
    <source>
        <strain evidence="3">RBIC_L_NR</strain>
    </source>
</reference>
<dbReference type="PROSITE" id="PS50003">
    <property type="entry name" value="PH_DOMAIN"/>
    <property type="match status" value="1"/>
</dbReference>
<dbReference type="GO" id="GO:0005826">
    <property type="term" value="C:actomyosin contractile ring"/>
    <property type="evidence" value="ECO:0007669"/>
    <property type="project" value="TreeGrafter"/>
</dbReference>
<feature type="region of interest" description="Disordered" evidence="1">
    <location>
        <begin position="165"/>
        <end position="186"/>
    </location>
</feature>
<gene>
    <name evidence="3" type="ORF">NQ314_010415</name>
</gene>
<dbReference type="InterPro" id="IPR011993">
    <property type="entry name" value="PH-like_dom_sf"/>
</dbReference>
<dbReference type="Pfam" id="PF00169">
    <property type="entry name" value="PH"/>
    <property type="match status" value="1"/>
</dbReference>
<keyword evidence="4" id="KW-1185">Reference proteome</keyword>
<feature type="domain" description="PH" evidence="2">
    <location>
        <begin position="526"/>
        <end position="635"/>
    </location>
</feature>
<dbReference type="InterPro" id="IPR051364">
    <property type="entry name" value="Cytokinesis/Rho-signaling"/>
</dbReference>
<dbReference type="PANTHER" id="PTHR21538">
    <property type="entry name" value="ANILLIN/RHOTEKIN RTKN"/>
    <property type="match status" value="1"/>
</dbReference>
<protein>
    <recommendedName>
        <fullName evidence="2">PH domain-containing protein</fullName>
    </recommendedName>
</protein>
<dbReference type="GO" id="GO:0000281">
    <property type="term" value="P:mitotic cytokinesis"/>
    <property type="evidence" value="ECO:0007669"/>
    <property type="project" value="TreeGrafter"/>
</dbReference>
<evidence type="ECO:0000313" key="4">
    <source>
        <dbReference type="Proteomes" id="UP001162156"/>
    </source>
</evidence>
<dbReference type="AlphaFoldDB" id="A0AAV8XQP3"/>
<dbReference type="EMBL" id="JANEYF010002880">
    <property type="protein sequence ID" value="KAJ8941352.1"/>
    <property type="molecule type" value="Genomic_DNA"/>
</dbReference>
<dbReference type="Pfam" id="PF08174">
    <property type="entry name" value="Anillin"/>
    <property type="match status" value="1"/>
</dbReference>
<organism evidence="3 4">
    <name type="scientific">Rhamnusium bicolor</name>
    <dbReference type="NCBI Taxonomy" id="1586634"/>
    <lineage>
        <taxon>Eukaryota</taxon>
        <taxon>Metazoa</taxon>
        <taxon>Ecdysozoa</taxon>
        <taxon>Arthropoda</taxon>
        <taxon>Hexapoda</taxon>
        <taxon>Insecta</taxon>
        <taxon>Pterygota</taxon>
        <taxon>Neoptera</taxon>
        <taxon>Endopterygota</taxon>
        <taxon>Coleoptera</taxon>
        <taxon>Polyphaga</taxon>
        <taxon>Cucujiformia</taxon>
        <taxon>Chrysomeloidea</taxon>
        <taxon>Cerambycidae</taxon>
        <taxon>Lepturinae</taxon>
        <taxon>Rhagiini</taxon>
        <taxon>Rhamnusium</taxon>
    </lineage>
</organism>
<dbReference type="Proteomes" id="UP001162156">
    <property type="component" value="Unassembled WGS sequence"/>
</dbReference>
<dbReference type="InterPro" id="IPR012966">
    <property type="entry name" value="AHD"/>
</dbReference>
<dbReference type="Gene3D" id="2.30.29.30">
    <property type="entry name" value="Pleckstrin-homology domain (PH domain)/Phosphotyrosine-binding domain (PTB)"/>
    <property type="match status" value="1"/>
</dbReference>
<name>A0AAV8XQP3_9CUCU</name>
<evidence type="ECO:0000259" key="2">
    <source>
        <dbReference type="PROSITE" id="PS50003"/>
    </source>
</evidence>
<proteinExistence type="predicted"/>
<dbReference type="GO" id="GO:0031106">
    <property type="term" value="P:septin ring organization"/>
    <property type="evidence" value="ECO:0007669"/>
    <property type="project" value="TreeGrafter"/>
</dbReference>
<dbReference type="PANTHER" id="PTHR21538:SF23">
    <property type="entry name" value="ANILLIN"/>
    <property type="match status" value="1"/>
</dbReference>
<dbReference type="GO" id="GO:0000915">
    <property type="term" value="P:actomyosin contractile ring assembly"/>
    <property type="evidence" value="ECO:0007669"/>
    <property type="project" value="TreeGrafter"/>
</dbReference>
<comment type="caution">
    <text evidence="3">The sequence shown here is derived from an EMBL/GenBank/DDBJ whole genome shotgun (WGS) entry which is preliminary data.</text>
</comment>
<evidence type="ECO:0000256" key="1">
    <source>
        <dbReference type="SAM" id="MobiDB-lite"/>
    </source>
</evidence>
<accession>A0AAV8XQP3</accession>